<comment type="caution">
    <text evidence="1">The sequence shown here is derived from an EMBL/GenBank/DDBJ whole genome shotgun (WGS) entry which is preliminary data.</text>
</comment>
<evidence type="ECO:0000313" key="1">
    <source>
        <dbReference type="EMBL" id="KAF9583209.1"/>
    </source>
</evidence>
<sequence>MDLPLPSRPGPIALSVGFQHPWIISEHNVAGILWSLREMIVDSLPDADTFREKRSVKELEHPYDFLALNRIYLIQRDDVSSSLFVALGDKLWRDLQAPSLDSLLDTRTVEDLFGLAVRLATLCYQDGHKLARNWDGEDTVGEVLSALTKSSALWDANRVQDNEATDTKKRSDPFLEAYCMHLPNTHAHWDTVFPPSEARRSSASSKRGTRPDYFSKVQYRGRTYYLLMVEIKKVKQGEFVLLSDLEKIALQMKDSLVSMAQDKINLEGVQVYGTPIKRPRSGGDTTNV</sequence>
<evidence type="ECO:0000313" key="2">
    <source>
        <dbReference type="Proteomes" id="UP000780801"/>
    </source>
</evidence>
<reference evidence="1" key="1">
    <citation type="journal article" date="2020" name="Fungal Divers.">
        <title>Resolving the Mortierellaceae phylogeny through synthesis of multi-gene phylogenetics and phylogenomics.</title>
        <authorList>
            <person name="Vandepol N."/>
            <person name="Liber J."/>
            <person name="Desiro A."/>
            <person name="Na H."/>
            <person name="Kennedy M."/>
            <person name="Barry K."/>
            <person name="Grigoriev I.V."/>
            <person name="Miller A.N."/>
            <person name="O'Donnell K."/>
            <person name="Stajich J.E."/>
            <person name="Bonito G."/>
        </authorList>
    </citation>
    <scope>NUCLEOTIDE SEQUENCE</scope>
    <source>
        <strain evidence="1">KOD1015</strain>
    </source>
</reference>
<gene>
    <name evidence="1" type="ORF">BGW38_010026</name>
</gene>
<dbReference type="OrthoDB" id="2432431at2759"/>
<accession>A0A9P6KF34</accession>
<organism evidence="1 2">
    <name type="scientific">Lunasporangiospora selenospora</name>
    <dbReference type="NCBI Taxonomy" id="979761"/>
    <lineage>
        <taxon>Eukaryota</taxon>
        <taxon>Fungi</taxon>
        <taxon>Fungi incertae sedis</taxon>
        <taxon>Mucoromycota</taxon>
        <taxon>Mortierellomycotina</taxon>
        <taxon>Mortierellomycetes</taxon>
        <taxon>Mortierellales</taxon>
        <taxon>Mortierellaceae</taxon>
        <taxon>Lunasporangiospora</taxon>
    </lineage>
</organism>
<keyword evidence="2" id="KW-1185">Reference proteome</keyword>
<dbReference type="Proteomes" id="UP000780801">
    <property type="component" value="Unassembled WGS sequence"/>
</dbReference>
<name>A0A9P6KF34_9FUNG</name>
<dbReference type="EMBL" id="JAABOA010000776">
    <property type="protein sequence ID" value="KAF9583209.1"/>
    <property type="molecule type" value="Genomic_DNA"/>
</dbReference>
<dbReference type="AlphaFoldDB" id="A0A9P6KF34"/>
<proteinExistence type="predicted"/>
<protein>
    <submittedName>
        <fullName evidence="1">Uncharacterized protein</fullName>
    </submittedName>
</protein>